<sequence>MGLRRLKNEISFLDLDLGVHIPRRKRGSSGSAITKRSISMMECATILIAFSNSVTHVLPSAYLPLRTTNTKPITERKPISERKPITKRKPITERKPRKKRCKQTPFPTTPDMPAAMRDRIGEMGAYQIQLAIQKQLQDTDMNKNHGRLSFPAKKLKVDFATEEERRVLKQQENGGKKGMNVMIVDPLLRESSICLKLWKIGSGDSYCLMTQWNWLVEQNGFKSGDHVQLWSFRKDELEAETQTMVSRLCFAMVKLDATTASA</sequence>
<dbReference type="InterPro" id="IPR005508">
    <property type="entry name" value="At2g31720-like"/>
</dbReference>
<name>A0AAV6NUM6_9ROSI</name>
<dbReference type="Pfam" id="PF03754">
    <property type="entry name" value="At2g31720-like"/>
    <property type="match status" value="1"/>
</dbReference>
<evidence type="ECO:0000256" key="1">
    <source>
        <dbReference type="SAM" id="MobiDB-lite"/>
    </source>
</evidence>
<dbReference type="AlphaFoldDB" id="A0AAV6NUM6"/>
<gene>
    <name evidence="2" type="ORF">SDJN03_07115</name>
</gene>
<dbReference type="PANTHER" id="PTHR31541:SF60">
    <property type="entry name" value="TF-B3 DOMAIN-CONTAINING PROTEIN"/>
    <property type="match status" value="1"/>
</dbReference>
<evidence type="ECO:0000313" key="2">
    <source>
        <dbReference type="EMBL" id="KAG6601882.1"/>
    </source>
</evidence>
<keyword evidence="3" id="KW-1185">Reference proteome</keyword>
<reference evidence="2 3" key="1">
    <citation type="journal article" date="2021" name="Hortic Res">
        <title>The domestication of Cucurbita argyrosperma as revealed by the genome of its wild relative.</title>
        <authorList>
            <person name="Barrera-Redondo J."/>
            <person name="Sanchez-de la Vega G."/>
            <person name="Aguirre-Liguori J.A."/>
            <person name="Castellanos-Morales G."/>
            <person name="Gutierrez-Guerrero Y.T."/>
            <person name="Aguirre-Dugua X."/>
            <person name="Aguirre-Planter E."/>
            <person name="Tenaillon M.I."/>
            <person name="Lira-Saade R."/>
            <person name="Eguiarte L.E."/>
        </authorList>
    </citation>
    <scope>NUCLEOTIDE SEQUENCE [LARGE SCALE GENOMIC DNA]</scope>
    <source>
        <strain evidence="2">JBR-2021</strain>
    </source>
</reference>
<evidence type="ECO:0000313" key="3">
    <source>
        <dbReference type="Proteomes" id="UP000685013"/>
    </source>
</evidence>
<dbReference type="PANTHER" id="PTHR31541">
    <property type="entry name" value="B3 DOMAIN PLANT PROTEIN-RELATED"/>
    <property type="match status" value="1"/>
</dbReference>
<feature type="region of interest" description="Disordered" evidence="1">
    <location>
        <begin position="73"/>
        <end position="113"/>
    </location>
</feature>
<dbReference type="Proteomes" id="UP000685013">
    <property type="component" value="Chromosome 4"/>
</dbReference>
<feature type="non-terminal residue" evidence="2">
    <location>
        <position position="1"/>
    </location>
</feature>
<dbReference type="GO" id="GO:0003677">
    <property type="term" value="F:DNA binding"/>
    <property type="evidence" value="ECO:0007669"/>
    <property type="project" value="InterPro"/>
</dbReference>
<accession>A0AAV6NUM6</accession>
<comment type="caution">
    <text evidence="2">The sequence shown here is derived from an EMBL/GenBank/DDBJ whole genome shotgun (WGS) entry which is preliminary data.</text>
</comment>
<proteinExistence type="predicted"/>
<protein>
    <submittedName>
        <fullName evidence="2">B3 domain-containing protein</fullName>
    </submittedName>
</protein>
<dbReference type="EMBL" id="JAGKQH010000004">
    <property type="protein sequence ID" value="KAG6601882.1"/>
    <property type="molecule type" value="Genomic_DNA"/>
</dbReference>
<organism evidence="2 3">
    <name type="scientific">Cucurbita argyrosperma subsp. sororia</name>
    <dbReference type="NCBI Taxonomy" id="37648"/>
    <lineage>
        <taxon>Eukaryota</taxon>
        <taxon>Viridiplantae</taxon>
        <taxon>Streptophyta</taxon>
        <taxon>Embryophyta</taxon>
        <taxon>Tracheophyta</taxon>
        <taxon>Spermatophyta</taxon>
        <taxon>Magnoliopsida</taxon>
        <taxon>eudicotyledons</taxon>
        <taxon>Gunneridae</taxon>
        <taxon>Pentapetalae</taxon>
        <taxon>rosids</taxon>
        <taxon>fabids</taxon>
        <taxon>Cucurbitales</taxon>
        <taxon>Cucurbitaceae</taxon>
        <taxon>Cucurbiteae</taxon>
        <taxon>Cucurbita</taxon>
    </lineage>
</organism>
<feature type="compositionally biased region" description="Basic and acidic residues" evidence="1">
    <location>
        <begin position="73"/>
        <end position="94"/>
    </location>
</feature>